<evidence type="ECO:0000256" key="1">
    <source>
        <dbReference type="SAM" id="MobiDB-lite"/>
    </source>
</evidence>
<organism evidence="2 3">
    <name type="scientific">Streptomyces bohaiensis</name>
    <dbReference type="NCBI Taxonomy" id="1431344"/>
    <lineage>
        <taxon>Bacteria</taxon>
        <taxon>Bacillati</taxon>
        <taxon>Actinomycetota</taxon>
        <taxon>Actinomycetes</taxon>
        <taxon>Kitasatosporales</taxon>
        <taxon>Streptomycetaceae</taxon>
        <taxon>Streptomyces</taxon>
    </lineage>
</organism>
<protein>
    <recommendedName>
        <fullName evidence="4">SF4 helicase domain-containing protein</fullName>
    </recommendedName>
</protein>
<dbReference type="InterPro" id="IPR027417">
    <property type="entry name" value="P-loop_NTPase"/>
</dbReference>
<name>A0ABX1C4E9_9ACTN</name>
<feature type="region of interest" description="Disordered" evidence="1">
    <location>
        <begin position="73"/>
        <end position="124"/>
    </location>
</feature>
<evidence type="ECO:0008006" key="4">
    <source>
        <dbReference type="Google" id="ProtNLM"/>
    </source>
</evidence>
<keyword evidence="3" id="KW-1185">Reference proteome</keyword>
<evidence type="ECO:0000313" key="2">
    <source>
        <dbReference type="EMBL" id="NJQ14099.1"/>
    </source>
</evidence>
<dbReference type="Gene3D" id="3.40.50.300">
    <property type="entry name" value="P-loop containing nucleotide triphosphate hydrolases"/>
    <property type="match status" value="1"/>
</dbReference>
<accession>A0ABX1C4E9</accession>
<gene>
    <name evidence="2" type="ORF">HCN52_03875</name>
</gene>
<evidence type="ECO:0000313" key="3">
    <source>
        <dbReference type="Proteomes" id="UP000727056"/>
    </source>
</evidence>
<reference evidence="2 3" key="1">
    <citation type="submission" date="2020-03" db="EMBL/GenBank/DDBJ databases">
        <title>Draft genome of Streptomyces sp. ventii, isolated from the Axial Seamount in the Pacific Ocean, and resequencing of the two type strains Streptomyces lonarensis strain NCL 716 and Streptomyces bohaiensis strain 11A07.</title>
        <authorList>
            <person name="Loughran R.M."/>
            <person name="Pfannmuller K.M."/>
            <person name="Wasson B.J."/>
            <person name="Deadmond M.C."/>
            <person name="Paddock B.E."/>
            <person name="Koyack M.J."/>
            <person name="Gallegos D.A."/>
            <person name="Mitchell E.A."/>
            <person name="Ushijima B."/>
            <person name="Saw J.H."/>
            <person name="Mcphail K.L."/>
            <person name="Videau P."/>
        </authorList>
    </citation>
    <scope>NUCLEOTIDE SEQUENCE [LARGE SCALE GENOMIC DNA]</scope>
    <source>
        <strain evidence="2 3">11A07</strain>
    </source>
</reference>
<dbReference type="Proteomes" id="UP000727056">
    <property type="component" value="Unassembled WGS sequence"/>
</dbReference>
<proteinExistence type="predicted"/>
<sequence>MLRTADLVLLLHRADAYRQRMPLAGEAELTLAKHRRGLTGRLVIAHQGHRGRFVDVPDGPRFSAHGAEETIEDGVADTHPGGRLTSRPDAVVRSEDTHGAAGVAEGPTTPLLGMPPRAVTVSHN</sequence>
<dbReference type="EMBL" id="JAAVJC010000015">
    <property type="protein sequence ID" value="NJQ14099.1"/>
    <property type="molecule type" value="Genomic_DNA"/>
</dbReference>
<comment type="caution">
    <text evidence="2">The sequence shown here is derived from an EMBL/GenBank/DDBJ whole genome shotgun (WGS) entry which is preliminary data.</text>
</comment>